<dbReference type="AlphaFoldDB" id="A0A061AEQ0"/>
<proteinExistence type="predicted"/>
<dbReference type="GO" id="GO:0008270">
    <property type="term" value="F:zinc ion binding"/>
    <property type="evidence" value="ECO:0007669"/>
    <property type="project" value="UniProtKB-KW"/>
</dbReference>
<evidence type="ECO:0000256" key="3">
    <source>
        <dbReference type="ARBA" id="ARBA00022833"/>
    </source>
</evidence>
<name>A0A061AEQ0_RHOTO</name>
<feature type="compositionally biased region" description="Low complexity" evidence="4">
    <location>
        <begin position="21"/>
        <end position="42"/>
    </location>
</feature>
<protein>
    <submittedName>
        <fullName evidence="7">RHTO0S01e11408g1_1</fullName>
    </submittedName>
</protein>
<dbReference type="PANTHER" id="PTHR46347:SF1">
    <property type="entry name" value="RING_FYVE_PHD ZINC FINGER SUPERFAMILY PROTEIN"/>
    <property type="match status" value="1"/>
</dbReference>
<evidence type="ECO:0000256" key="5">
    <source>
        <dbReference type="SAM" id="Phobius"/>
    </source>
</evidence>
<feature type="compositionally biased region" description="Basic and acidic residues" evidence="4">
    <location>
        <begin position="56"/>
        <end position="73"/>
    </location>
</feature>
<feature type="transmembrane region" description="Helical" evidence="5">
    <location>
        <begin position="385"/>
        <end position="405"/>
    </location>
</feature>
<keyword evidence="5" id="KW-1133">Transmembrane helix</keyword>
<gene>
    <name evidence="7" type="ORF">RHTO0S_01e11408g</name>
</gene>
<accession>A0A061AEQ0</accession>
<dbReference type="PROSITE" id="PS51292">
    <property type="entry name" value="ZF_RING_CH"/>
    <property type="match status" value="1"/>
</dbReference>
<dbReference type="SUPFAM" id="SSF57850">
    <property type="entry name" value="RING/U-box"/>
    <property type="match status" value="1"/>
</dbReference>
<sequence length="433" mass="47699">MPTDDAGEALSAQSELRHRATAPASSPDDDTSTVTPSASSSAHGSWQDQLAQARRTMAERMEHEWDELSKEVNIEGQRGEAVSGAGGVSEEANLRARRTSWASSEGDDDAVVQQLLRPIPSPTAEAVEEEKQDEETASPADEKMCRICFAGEDEEESGKLFSPCLCRGTSRYVHTKCLEQWRKAAPNSTAFYQCPSCAYKYRFRRTTAARLLTNPLTLTLLTSWIFVFLVFLSGFLANSLISVVETRNAAISGNVFDDWFVGDHILVGEGIREAVSFIEHRLEESRWTGGRSHAMNRALEGFDGSEGESIYRFVNPRAARKAREKKQEPSLLVRAVLHFTKGSALMGIMSVFYSYVAATFVSPLGRTLFRALRPAGGRRRGAENTGSVSQLVIVVLVVLGIIKSVRQVYRGVKWLTRKGLSRVEDLVIEVGAA</sequence>
<feature type="domain" description="RING-CH-type" evidence="6">
    <location>
        <begin position="137"/>
        <end position="204"/>
    </location>
</feature>
<reference evidence="7" key="1">
    <citation type="journal article" date="2014" name="Genome Announc.">
        <title>Draft genome sequence of Rhodosporidium toruloides CECT1137, an oleaginous yeast of biotechnological interest.</title>
        <authorList>
            <person name="Morin N."/>
            <person name="Calcas X."/>
            <person name="Devillers H."/>
            <person name="Durrens P."/>
            <person name="Sherman D.J."/>
            <person name="Nicaud J.-M."/>
            <person name="Neuveglise C."/>
        </authorList>
    </citation>
    <scope>NUCLEOTIDE SEQUENCE</scope>
    <source>
        <strain evidence="7">CECT1137</strain>
    </source>
</reference>
<dbReference type="EMBL" id="LK052936">
    <property type="protein sequence ID" value="CDR35977.1"/>
    <property type="molecule type" value="Genomic_DNA"/>
</dbReference>
<feature type="transmembrane region" description="Helical" evidence="5">
    <location>
        <begin position="216"/>
        <end position="237"/>
    </location>
</feature>
<evidence type="ECO:0000256" key="2">
    <source>
        <dbReference type="ARBA" id="ARBA00022771"/>
    </source>
</evidence>
<dbReference type="CDD" id="cd16495">
    <property type="entry name" value="RING_CH-C4HC3_MARCH"/>
    <property type="match status" value="1"/>
</dbReference>
<feature type="region of interest" description="Disordered" evidence="4">
    <location>
        <begin position="1"/>
        <end position="91"/>
    </location>
</feature>
<evidence type="ECO:0000256" key="4">
    <source>
        <dbReference type="SAM" id="MobiDB-lite"/>
    </source>
</evidence>
<dbReference type="OrthoDB" id="264354at2759"/>
<keyword evidence="5" id="KW-0472">Membrane</keyword>
<dbReference type="InterPro" id="IPR013083">
    <property type="entry name" value="Znf_RING/FYVE/PHD"/>
</dbReference>
<feature type="transmembrane region" description="Helical" evidence="5">
    <location>
        <begin position="344"/>
        <end position="365"/>
    </location>
</feature>
<dbReference type="SMART" id="SM00744">
    <property type="entry name" value="RINGv"/>
    <property type="match status" value="1"/>
</dbReference>
<dbReference type="PANTHER" id="PTHR46347">
    <property type="entry name" value="RING/FYVE/PHD ZINC FINGER SUPERFAMILY PROTEIN"/>
    <property type="match status" value="1"/>
</dbReference>
<evidence type="ECO:0000256" key="1">
    <source>
        <dbReference type="ARBA" id="ARBA00022723"/>
    </source>
</evidence>
<organism evidence="7">
    <name type="scientific">Rhodotorula toruloides</name>
    <name type="common">Yeast</name>
    <name type="synonym">Rhodosporidium toruloides</name>
    <dbReference type="NCBI Taxonomy" id="5286"/>
    <lineage>
        <taxon>Eukaryota</taxon>
        <taxon>Fungi</taxon>
        <taxon>Dikarya</taxon>
        <taxon>Basidiomycota</taxon>
        <taxon>Pucciniomycotina</taxon>
        <taxon>Microbotryomycetes</taxon>
        <taxon>Sporidiobolales</taxon>
        <taxon>Sporidiobolaceae</taxon>
        <taxon>Rhodotorula</taxon>
    </lineage>
</organism>
<keyword evidence="2" id="KW-0863">Zinc-finger</keyword>
<keyword evidence="5" id="KW-0812">Transmembrane</keyword>
<dbReference type="Pfam" id="PF12906">
    <property type="entry name" value="RINGv"/>
    <property type="match status" value="1"/>
</dbReference>
<keyword evidence="3" id="KW-0862">Zinc</keyword>
<evidence type="ECO:0000313" key="7">
    <source>
        <dbReference type="EMBL" id="CDR35977.1"/>
    </source>
</evidence>
<evidence type="ECO:0000259" key="6">
    <source>
        <dbReference type="PROSITE" id="PS51292"/>
    </source>
</evidence>
<keyword evidence="1" id="KW-0479">Metal-binding</keyword>
<dbReference type="Gene3D" id="3.30.40.10">
    <property type="entry name" value="Zinc/RING finger domain, C3HC4 (zinc finger)"/>
    <property type="match status" value="1"/>
</dbReference>
<dbReference type="InterPro" id="IPR011016">
    <property type="entry name" value="Znf_RING-CH"/>
</dbReference>